<keyword evidence="2" id="KW-1185">Reference proteome</keyword>
<dbReference type="Pfam" id="PF20086">
    <property type="entry name" value="DUF6478"/>
    <property type="match status" value="1"/>
</dbReference>
<dbReference type="STRING" id="571298.SAMN04488026_102251"/>
<protein>
    <submittedName>
        <fullName evidence="1">Uncharacterized protein</fullName>
    </submittedName>
</protein>
<evidence type="ECO:0000313" key="2">
    <source>
        <dbReference type="Proteomes" id="UP000199382"/>
    </source>
</evidence>
<proteinExistence type="predicted"/>
<evidence type="ECO:0000313" key="1">
    <source>
        <dbReference type="EMBL" id="SDJ69990.1"/>
    </source>
</evidence>
<dbReference type="EMBL" id="FNEK01000022">
    <property type="protein sequence ID" value="SDJ69990.1"/>
    <property type="molecule type" value="Genomic_DNA"/>
</dbReference>
<dbReference type="InterPro" id="IPR045514">
    <property type="entry name" value="DUF6478"/>
</dbReference>
<dbReference type="Proteomes" id="UP000199382">
    <property type="component" value="Unassembled WGS sequence"/>
</dbReference>
<reference evidence="1 2" key="1">
    <citation type="submission" date="2016-10" db="EMBL/GenBank/DDBJ databases">
        <authorList>
            <person name="de Groot N.N."/>
        </authorList>
    </citation>
    <scope>NUCLEOTIDE SEQUENCE [LARGE SCALE GENOMIC DNA]</scope>
    <source>
        <strain evidence="1 2">DSM 25294</strain>
    </source>
</reference>
<organism evidence="1 2">
    <name type="scientific">Aliiruegeria lutimaris</name>
    <dbReference type="NCBI Taxonomy" id="571298"/>
    <lineage>
        <taxon>Bacteria</taxon>
        <taxon>Pseudomonadati</taxon>
        <taxon>Pseudomonadota</taxon>
        <taxon>Alphaproteobacteria</taxon>
        <taxon>Rhodobacterales</taxon>
        <taxon>Roseobacteraceae</taxon>
        <taxon>Aliiruegeria</taxon>
    </lineage>
</organism>
<dbReference type="AlphaFoldDB" id="A0A1G8VXM2"/>
<gene>
    <name evidence="1" type="ORF">SAMN04488026_102251</name>
</gene>
<accession>A0A1G8VXM2</accession>
<dbReference type="RefSeq" id="WP_244520709.1">
    <property type="nucleotide sequence ID" value="NZ_FNEK01000022.1"/>
</dbReference>
<sequence>MSMGVSNLIGRVADRRVLQRWTRLADIAGNLDFSELKSARARANDLRREIDRLCRAADGRMAEVGPAGSVVEAPANADWSWRPDFWRIAADPPGVAGVASGTVVGPGVAMFHDCPLQEITFRQLRNRGATDLAPFGLNMDVFRFEGSFLSLAVDLPREAVAGLTRRHLIGLHAAFRFERPLEIFARLNIRNGPNTDQLVLEIAKGSKERNVEFDLAYSELNEKRIESAWLDLIFEAPQMSQIEIRDLTMYRRHRTEI</sequence>
<name>A0A1G8VXM2_9RHOB</name>